<keyword evidence="1" id="KW-0472">Membrane</keyword>
<feature type="transmembrane region" description="Helical" evidence="1">
    <location>
        <begin position="222"/>
        <end position="243"/>
    </location>
</feature>
<keyword evidence="1" id="KW-0812">Transmembrane</keyword>
<organism evidence="2 3">
    <name type="scientific">Actinoplanes flavus</name>
    <dbReference type="NCBI Taxonomy" id="2820290"/>
    <lineage>
        <taxon>Bacteria</taxon>
        <taxon>Bacillati</taxon>
        <taxon>Actinomycetota</taxon>
        <taxon>Actinomycetes</taxon>
        <taxon>Micromonosporales</taxon>
        <taxon>Micromonosporaceae</taxon>
        <taxon>Actinoplanes</taxon>
    </lineage>
</organism>
<comment type="caution">
    <text evidence="2">The sequence shown here is derived from an EMBL/GenBank/DDBJ whole genome shotgun (WGS) entry which is preliminary data.</text>
</comment>
<reference evidence="2 3" key="1">
    <citation type="submission" date="2021-03" db="EMBL/GenBank/DDBJ databases">
        <title>Actinoplanes flavus sp. nov., a novel actinomycete isolated from Coconut Palm rhizosphere soil.</title>
        <authorList>
            <person name="Luo X."/>
        </authorList>
    </citation>
    <scope>NUCLEOTIDE SEQUENCE [LARGE SCALE GENOMIC DNA]</scope>
    <source>
        <strain evidence="2 3">NEAU-H7</strain>
    </source>
</reference>
<name>A0ABS3UJN4_9ACTN</name>
<keyword evidence="3" id="KW-1185">Reference proteome</keyword>
<proteinExistence type="predicted"/>
<evidence type="ECO:0000313" key="2">
    <source>
        <dbReference type="EMBL" id="MBO3737973.1"/>
    </source>
</evidence>
<sequence>MRHPVVWAVPAGVLLALVLMPVNDGFYIGFVNYDPQGDEQQWEWRYVTEVMRRTSGVLAGHMLALVAGALIGRRHRLPVALGVAAATGMALGSAVMVTAWAAGGERLRAGTDGRVLWEPAVLESPPYWALLLAFPLYALLGAGLSRLLPRRPGVVVTILLVAAWLVVTAAGLSQDDEGSIPVTLLWLVPPLAAATAIASAGRSLDVWPPYPTTPAGDWGEQAAIALAGGLTVYLVAVTAATRWKRRRPPPARG</sequence>
<evidence type="ECO:0000313" key="3">
    <source>
        <dbReference type="Proteomes" id="UP000679690"/>
    </source>
</evidence>
<feature type="transmembrane region" description="Helical" evidence="1">
    <location>
        <begin position="79"/>
        <end position="102"/>
    </location>
</feature>
<keyword evidence="1" id="KW-1133">Transmembrane helix</keyword>
<protein>
    <submittedName>
        <fullName evidence="2">Uncharacterized protein</fullName>
    </submittedName>
</protein>
<evidence type="ECO:0000256" key="1">
    <source>
        <dbReference type="SAM" id="Phobius"/>
    </source>
</evidence>
<dbReference type="EMBL" id="JAGFNS010000006">
    <property type="protein sequence ID" value="MBO3737973.1"/>
    <property type="molecule type" value="Genomic_DNA"/>
</dbReference>
<gene>
    <name evidence="2" type="ORF">J5X75_10610</name>
</gene>
<accession>A0ABS3UJN4</accession>
<dbReference type="RefSeq" id="WP_208467179.1">
    <property type="nucleotide sequence ID" value="NZ_JAGFNS010000006.1"/>
</dbReference>
<dbReference type="Proteomes" id="UP000679690">
    <property type="component" value="Unassembled WGS sequence"/>
</dbReference>
<feature type="transmembrane region" description="Helical" evidence="1">
    <location>
        <begin position="7"/>
        <end position="30"/>
    </location>
</feature>
<feature type="transmembrane region" description="Helical" evidence="1">
    <location>
        <begin position="154"/>
        <end position="172"/>
    </location>
</feature>
<feature type="transmembrane region" description="Helical" evidence="1">
    <location>
        <begin position="127"/>
        <end position="147"/>
    </location>
</feature>
<feature type="transmembrane region" description="Helical" evidence="1">
    <location>
        <begin position="50"/>
        <end position="72"/>
    </location>
</feature>